<evidence type="ECO:0000256" key="1">
    <source>
        <dbReference type="ARBA" id="ARBA00004198"/>
    </source>
</evidence>
<keyword evidence="10" id="KW-0325">Glycoprotein</keyword>
<proteinExistence type="predicted"/>
<dbReference type="Pfam" id="PF15902">
    <property type="entry name" value="Sortilin-Vps10"/>
    <property type="match status" value="2"/>
</dbReference>
<dbReference type="GO" id="GO:0006895">
    <property type="term" value="P:Golgi to endosome transport"/>
    <property type="evidence" value="ECO:0007669"/>
    <property type="project" value="TreeGrafter"/>
</dbReference>
<evidence type="ECO:0000256" key="4">
    <source>
        <dbReference type="ARBA" id="ARBA00022729"/>
    </source>
</evidence>
<comment type="function">
    <text evidence="11">Functions as a sorting receptor in the Golgi compartment required for the intracellular sorting and delivery of soluble vacuolar proteins, like carboxypeptidase Y (CPY) and proteinase A. Executes multiple rounds of sorting by cycling between the late Golgi and a prevacuolar endosome-like compartment.</text>
</comment>
<dbReference type="GO" id="GO:0006896">
    <property type="term" value="P:Golgi to vacuole transport"/>
    <property type="evidence" value="ECO:0007669"/>
    <property type="project" value="TreeGrafter"/>
</dbReference>
<dbReference type="InterPro" id="IPR050310">
    <property type="entry name" value="VPS10-sortilin"/>
</dbReference>
<feature type="domain" description="VPS10" evidence="19">
    <location>
        <begin position="385"/>
        <end position="1024"/>
    </location>
</feature>
<keyword evidence="6 18" id="KW-1133">Transmembrane helix</keyword>
<feature type="region of interest" description="Disordered" evidence="17">
    <location>
        <begin position="1"/>
        <end position="168"/>
    </location>
</feature>
<dbReference type="FunFam" id="2.10.70.80:FF:000001">
    <property type="entry name" value="Sortilin-related VPS10 domain-containing receptor 1"/>
    <property type="match status" value="1"/>
</dbReference>
<feature type="compositionally biased region" description="Low complexity" evidence="17">
    <location>
        <begin position="141"/>
        <end position="156"/>
    </location>
</feature>
<dbReference type="SUPFAM" id="SSF110296">
    <property type="entry name" value="Oligoxyloglucan reducing end-specific cellobiohydrolase"/>
    <property type="match status" value="2"/>
</dbReference>
<keyword evidence="16" id="KW-0175">Coiled coil</keyword>
<evidence type="ECO:0000256" key="15">
    <source>
        <dbReference type="ARBA" id="ARBA00046293"/>
    </source>
</evidence>
<evidence type="ECO:0000256" key="16">
    <source>
        <dbReference type="SAM" id="Coils"/>
    </source>
</evidence>
<evidence type="ECO:0000256" key="13">
    <source>
        <dbReference type="ARBA" id="ARBA00031354"/>
    </source>
</evidence>
<evidence type="ECO:0000256" key="8">
    <source>
        <dbReference type="ARBA" id="ARBA00023136"/>
    </source>
</evidence>
<dbReference type="InterPro" id="IPR015943">
    <property type="entry name" value="WD40/YVTN_repeat-like_dom_sf"/>
</dbReference>
<keyword evidence="5" id="KW-0677">Repeat</keyword>
<dbReference type="CDD" id="cd15482">
    <property type="entry name" value="Sialidase_non-viral"/>
    <property type="match status" value="2"/>
</dbReference>
<evidence type="ECO:0000256" key="9">
    <source>
        <dbReference type="ARBA" id="ARBA00023170"/>
    </source>
</evidence>
<dbReference type="EMBL" id="JANBPK010001476">
    <property type="protein sequence ID" value="KAJ2922761.1"/>
    <property type="molecule type" value="Genomic_DNA"/>
</dbReference>
<evidence type="ECO:0000259" key="19">
    <source>
        <dbReference type="SMART" id="SM00602"/>
    </source>
</evidence>
<keyword evidence="4" id="KW-0732">Signal</keyword>
<evidence type="ECO:0000256" key="5">
    <source>
        <dbReference type="ARBA" id="ARBA00022737"/>
    </source>
</evidence>
<feature type="coiled-coil region" evidence="16">
    <location>
        <begin position="308"/>
        <end position="352"/>
    </location>
</feature>
<evidence type="ECO:0000313" key="21">
    <source>
        <dbReference type="Proteomes" id="UP001140091"/>
    </source>
</evidence>
<feature type="compositionally biased region" description="Low complexity" evidence="17">
    <location>
        <begin position="12"/>
        <end position="49"/>
    </location>
</feature>
<dbReference type="GO" id="GO:0005829">
    <property type="term" value="C:cytosol"/>
    <property type="evidence" value="ECO:0007669"/>
    <property type="project" value="GOC"/>
</dbReference>
<protein>
    <recommendedName>
        <fullName evidence="2">Vacuolar protein sorting/targeting protein 10</fullName>
    </recommendedName>
    <alternativeName>
        <fullName evidence="13">Carboxypeptidase Y receptor</fullName>
    </alternativeName>
    <alternativeName>
        <fullName evidence="12 14">Sortilin VPS10</fullName>
    </alternativeName>
</protein>
<accession>A0A9W8M9Z6</accession>
<comment type="caution">
    <text evidence="20">The sequence shown here is derived from an EMBL/GenBank/DDBJ whole genome shotgun (WGS) entry which is preliminary data.</text>
</comment>
<evidence type="ECO:0000256" key="11">
    <source>
        <dbReference type="ARBA" id="ARBA00025569"/>
    </source>
</evidence>
<keyword evidence="3 18" id="KW-0812">Transmembrane</keyword>
<name>A0A9W8M9Z6_9AGAR</name>
<dbReference type="GO" id="GO:0006623">
    <property type="term" value="P:protein targeting to vacuole"/>
    <property type="evidence" value="ECO:0007669"/>
    <property type="project" value="TreeGrafter"/>
</dbReference>
<feature type="domain" description="VPS10" evidence="19">
    <location>
        <begin position="1050"/>
        <end position="1685"/>
    </location>
</feature>
<organism evidence="20 21">
    <name type="scientific">Candolleomyces eurysporus</name>
    <dbReference type="NCBI Taxonomy" id="2828524"/>
    <lineage>
        <taxon>Eukaryota</taxon>
        <taxon>Fungi</taxon>
        <taxon>Dikarya</taxon>
        <taxon>Basidiomycota</taxon>
        <taxon>Agaricomycotina</taxon>
        <taxon>Agaricomycetes</taxon>
        <taxon>Agaricomycetidae</taxon>
        <taxon>Agaricales</taxon>
        <taxon>Agaricineae</taxon>
        <taxon>Psathyrellaceae</taxon>
        <taxon>Candolleomyces</taxon>
    </lineage>
</organism>
<keyword evidence="21" id="KW-1185">Reference proteome</keyword>
<keyword evidence="8 18" id="KW-0472">Membrane</keyword>
<feature type="compositionally biased region" description="Gly residues" evidence="17">
    <location>
        <begin position="67"/>
        <end position="76"/>
    </location>
</feature>
<evidence type="ECO:0000256" key="18">
    <source>
        <dbReference type="SAM" id="Phobius"/>
    </source>
</evidence>
<evidence type="ECO:0000256" key="10">
    <source>
        <dbReference type="ARBA" id="ARBA00023180"/>
    </source>
</evidence>
<feature type="region of interest" description="Disordered" evidence="17">
    <location>
        <begin position="282"/>
        <end position="301"/>
    </location>
</feature>
<dbReference type="Proteomes" id="UP001140091">
    <property type="component" value="Unassembled WGS sequence"/>
</dbReference>
<dbReference type="GO" id="GO:0005794">
    <property type="term" value="C:Golgi apparatus"/>
    <property type="evidence" value="ECO:0007669"/>
    <property type="project" value="UniProtKB-SubCell"/>
</dbReference>
<feature type="non-terminal residue" evidence="20">
    <location>
        <position position="1795"/>
    </location>
</feature>
<dbReference type="Gene3D" id="2.10.70.80">
    <property type="match status" value="2"/>
</dbReference>
<evidence type="ECO:0000256" key="14">
    <source>
        <dbReference type="ARBA" id="ARBA00031902"/>
    </source>
</evidence>
<dbReference type="PANTHER" id="PTHR12106">
    <property type="entry name" value="SORTILIN RELATED"/>
    <property type="match status" value="1"/>
</dbReference>
<evidence type="ECO:0000256" key="7">
    <source>
        <dbReference type="ARBA" id="ARBA00023034"/>
    </source>
</evidence>
<comment type="subcellular location">
    <subcellularLocation>
        <location evidence="1">Golgi apparatus</location>
        <location evidence="1">trans-Golgi network membrane</location>
    </subcellularLocation>
    <subcellularLocation>
        <location evidence="15">Prevacuolar compartment membrane</location>
    </subcellularLocation>
</comment>
<evidence type="ECO:0000256" key="3">
    <source>
        <dbReference type="ARBA" id="ARBA00022692"/>
    </source>
</evidence>
<dbReference type="PANTHER" id="PTHR12106:SF27">
    <property type="entry name" value="SORTILIN-RELATED RECEPTOR"/>
    <property type="match status" value="1"/>
</dbReference>
<dbReference type="InterPro" id="IPR006581">
    <property type="entry name" value="VPS10"/>
</dbReference>
<evidence type="ECO:0000313" key="20">
    <source>
        <dbReference type="EMBL" id="KAJ2922761.1"/>
    </source>
</evidence>
<keyword evidence="9" id="KW-0675">Receptor</keyword>
<evidence type="ECO:0000256" key="6">
    <source>
        <dbReference type="ARBA" id="ARBA00022989"/>
    </source>
</evidence>
<dbReference type="InterPro" id="IPR031778">
    <property type="entry name" value="Sortilin_N"/>
</dbReference>
<dbReference type="Gene3D" id="2.130.10.10">
    <property type="entry name" value="YVTN repeat-like/Quinoprotein amine dehydrogenase"/>
    <property type="match status" value="2"/>
</dbReference>
<dbReference type="Gene3D" id="3.30.60.270">
    <property type="match status" value="2"/>
</dbReference>
<sequence length="1795" mass="199700">MSVPTARVTPTRRGTLSSLGLRRKGSSSSLSGSHKSAGSPPPHTTTFTPPSSPPLPSNNPSSNSNGNGNGVNGNGNGVHLSDEPSGADDNASISSKTDSKARPAKRRMFSILAPRASKSSMPDSQDPSESATPETASEANGSATGTSSLTSSLFGSQRRSSGGAKIANEALQQEKKKLEEQVKALIAEKEALEAALSTEKEAKEKVEAEFEEAKKAWDEERTKLQGALDEKLKERDEEVERLNASLEEARKEAEEAKKEGEKGVNEVKESVEATLAEREAAIRDSARGEFESELSESKNALASKDEEVKGLGAKVTELNSELEKAKEEAKTLKEGEEALKKKETELQAEVLKLRVTVCQAQKPTHTVSEFKTLPARLFFFDDTLAAVYHDAMEGNVYVSQDEGKSWSRAEDIPSGQVATVIEHPFDTRFAFALTDGTTHYRTENRGKSWRPFSVPLPPARVARPLSFHSETKKYGHILFQGTKCDGRGLGCRDVTFYTKEAFGDDAKELLQDTTRCQFAHSSKDFKHDAHEDLVYCVAFENEGRTLESSRLFSSTDFFNKDKKVEELGIGSKNARGVVAFALVSKFAVVALKDMSQRNGEMHLYVSLDTKTWAKGHFPHASSAQLRENAYTIVESTSHSLAVDVVLMDRATIGTLFVSNSNGTFFVESLKDTNRNEMGFVDYERVYGVEGVGLANVVANALDVEARRAPKQLKSVSTFDDGRVWSPLRAPARDVDGNNAPCNVNELDSCSLHLHSVTNPHNFGRIFSSPAPGFVMGVGTVGKSLGNYEDSDTFLSTDAGLSWKMIAKGAHKYEFGDQGSILLAVDDEDLTKTIKYSLDLGKTWEEYDFGLMLRSRALITLPDSTSQKFLLLGQVPRSSTSPSKVVIVYLDFAPTRKRKCGDSDFEKWYARPPGHRACLMGHKQWYKRRKESADCYVGDKFHDPPPHEENCPCEEEDYECDYNFVRNGAKCEPAGPEPIPAGVCTGDPKQTYMGSSGFRKIPGNTCDGGRKLDEKVSKPCSKAQPQEGTVVHQTFFFKAPISQYAYFKDSTTILVRLADNTIWQSSNEGYTWNQLKPEHRFLAFYHHKYSNERAYLITDSQTVYYTTDTGRSWLKFSAPTIPNTFGAQVVRFNPKETDHIIWIGNKNCIGSGQYCHAEAHLTRDNGRNWVQLDKYVRNCAFARDKELDTDPTEIICESYRDKKGNQRDFRGMGGANPLELIVGNNYYQRKKKLFDHVVGFAKFSEFLVVAEMIPDKRALDLQVSLDGTHFATGQFPPSMHPETHAYTVLESSTKSLFLHMTMSESPAPFWGNLLKSNSNGTYFGVSIENVNRDERGYVDFEKVIGLDGIALINVVSNPDEASVSGKKQLVSRITHNDGSTWKALTPPTHDAHGNKYKCEGTKCALHIHGYTERRDPRATFSSPSVVGLMMGVGNVGESILPYAECDTFLSRDAGFTWEEVSKDAHMWEFGDSGSVIVIANDEEPTDHLLYTTDEGKTWREYRFSDQKLRVLSVMNVPSDTSRRFLLLGQSPIKSSDSVAIHVDFSTLVGRQCSLDIENPANDDFELWSPSEDRVEQCLFGRQTLYHRRIREAQCYIGDLPKVDSKIQRNCPCAQVDFECEFNHVKNDKDECVLVPGTKPLPDDDSCKDGEEFWYERTPYRLIPYSSCTDGIRPDRGPSHRCPGFGSKSAWWWMFMLLIPFAFTSLVGYYYYRRSGLARGTIRLPGADAGRATANGESGVLDTIASIPWFIVGIAGIAAEWVSSRLDTTAWRARRGYRNVPIDEDAQILRFEDEEHS</sequence>
<evidence type="ECO:0000256" key="12">
    <source>
        <dbReference type="ARBA" id="ARBA00031250"/>
    </source>
</evidence>
<dbReference type="GO" id="GO:0016020">
    <property type="term" value="C:membrane"/>
    <property type="evidence" value="ECO:0007669"/>
    <property type="project" value="InterPro"/>
</dbReference>
<dbReference type="FunFam" id="3.30.60.270:FF:000005">
    <property type="entry name" value="Sortilin"/>
    <property type="match status" value="1"/>
</dbReference>
<dbReference type="OrthoDB" id="443634at2759"/>
<keyword evidence="7" id="KW-0333">Golgi apparatus</keyword>
<dbReference type="Pfam" id="PF15901">
    <property type="entry name" value="Sortilin_C"/>
    <property type="match status" value="2"/>
</dbReference>
<feature type="compositionally biased region" description="Polar residues" evidence="17">
    <location>
        <begin position="117"/>
        <end position="140"/>
    </location>
</feature>
<dbReference type="SMART" id="SM00602">
    <property type="entry name" value="VPS10"/>
    <property type="match status" value="2"/>
</dbReference>
<gene>
    <name evidence="20" type="ORF">H1R20_g14324</name>
</gene>
<feature type="transmembrane region" description="Helical" evidence="18">
    <location>
        <begin position="1688"/>
        <end position="1710"/>
    </location>
</feature>
<evidence type="ECO:0000256" key="17">
    <source>
        <dbReference type="SAM" id="MobiDB-lite"/>
    </source>
</evidence>
<feature type="region of interest" description="Disordered" evidence="17">
    <location>
        <begin position="246"/>
        <end position="271"/>
    </location>
</feature>
<reference evidence="20" key="1">
    <citation type="submission" date="2022-06" db="EMBL/GenBank/DDBJ databases">
        <title>Genome Sequence of Candolleomyces eurysporus.</title>
        <authorList>
            <person name="Buettner E."/>
        </authorList>
    </citation>
    <scope>NUCLEOTIDE SEQUENCE</scope>
    <source>
        <strain evidence="20">VTCC 930004</strain>
    </source>
</reference>
<dbReference type="InterPro" id="IPR031777">
    <property type="entry name" value="Sortilin_C"/>
</dbReference>
<evidence type="ECO:0000256" key="2">
    <source>
        <dbReference type="ARBA" id="ARBA00015369"/>
    </source>
</evidence>